<evidence type="ECO:0000313" key="8">
    <source>
        <dbReference type="Proteomes" id="UP001370490"/>
    </source>
</evidence>
<dbReference type="AlphaFoldDB" id="A0AAN8UPR9"/>
<dbReference type="EMBL" id="JBAMMX010000025">
    <property type="protein sequence ID" value="KAK6915681.1"/>
    <property type="molecule type" value="Genomic_DNA"/>
</dbReference>
<dbReference type="InterPro" id="IPR036638">
    <property type="entry name" value="HLH_DNA-bd_sf"/>
</dbReference>
<evidence type="ECO:0000313" key="7">
    <source>
        <dbReference type="EMBL" id="KAK6915681.1"/>
    </source>
</evidence>
<evidence type="ECO:0000256" key="2">
    <source>
        <dbReference type="ARBA" id="ARBA00023015"/>
    </source>
</evidence>
<evidence type="ECO:0000256" key="3">
    <source>
        <dbReference type="ARBA" id="ARBA00023163"/>
    </source>
</evidence>
<accession>A0AAN8UPR9</accession>
<comment type="subcellular location">
    <subcellularLocation>
        <location evidence="1">Nucleus</location>
    </subcellularLocation>
</comment>
<dbReference type="SUPFAM" id="SSF47459">
    <property type="entry name" value="HLH, helix-loop-helix DNA-binding domain"/>
    <property type="match status" value="1"/>
</dbReference>
<keyword evidence="8" id="KW-1185">Reference proteome</keyword>
<feature type="domain" description="BHLH" evidence="6">
    <location>
        <begin position="125"/>
        <end position="174"/>
    </location>
</feature>
<name>A0AAN8UPR9_9MAGN</name>
<dbReference type="GO" id="GO:0000976">
    <property type="term" value="F:transcription cis-regulatory region binding"/>
    <property type="evidence" value="ECO:0007669"/>
    <property type="project" value="UniProtKB-ARBA"/>
</dbReference>
<dbReference type="InterPro" id="IPR059002">
    <property type="entry name" value="IBH1_N"/>
</dbReference>
<feature type="compositionally biased region" description="Basic and acidic residues" evidence="5">
    <location>
        <begin position="34"/>
        <end position="46"/>
    </location>
</feature>
<comment type="caution">
    <text evidence="7">The sequence shown here is derived from an EMBL/GenBank/DDBJ whole genome shotgun (WGS) entry which is preliminary data.</text>
</comment>
<evidence type="ECO:0000259" key="6">
    <source>
        <dbReference type="PROSITE" id="PS50888"/>
    </source>
</evidence>
<dbReference type="PANTHER" id="PTHR33124:SF12">
    <property type="entry name" value="TRANSCRIPTION FACTOR BHLH148"/>
    <property type="match status" value="1"/>
</dbReference>
<reference evidence="7 8" key="1">
    <citation type="submission" date="2023-12" db="EMBL/GenBank/DDBJ databases">
        <title>A high-quality genome assembly for Dillenia turbinata (Dilleniales).</title>
        <authorList>
            <person name="Chanderbali A."/>
        </authorList>
    </citation>
    <scope>NUCLEOTIDE SEQUENCE [LARGE SCALE GENOMIC DNA]</scope>
    <source>
        <strain evidence="7">LSX21</strain>
        <tissue evidence="7">Leaf</tissue>
    </source>
</reference>
<dbReference type="GO" id="GO:0005634">
    <property type="term" value="C:nucleus"/>
    <property type="evidence" value="ECO:0007669"/>
    <property type="project" value="UniProtKB-SubCell"/>
</dbReference>
<feature type="region of interest" description="Disordered" evidence="5">
    <location>
        <begin position="1"/>
        <end position="46"/>
    </location>
</feature>
<dbReference type="InterPro" id="IPR044660">
    <property type="entry name" value="IBH1-like"/>
</dbReference>
<dbReference type="Proteomes" id="UP001370490">
    <property type="component" value="Unassembled WGS sequence"/>
</dbReference>
<dbReference type="CDD" id="cd11444">
    <property type="entry name" value="bHLH_AtIBH1_like"/>
    <property type="match status" value="1"/>
</dbReference>
<organism evidence="7 8">
    <name type="scientific">Dillenia turbinata</name>
    <dbReference type="NCBI Taxonomy" id="194707"/>
    <lineage>
        <taxon>Eukaryota</taxon>
        <taxon>Viridiplantae</taxon>
        <taxon>Streptophyta</taxon>
        <taxon>Embryophyta</taxon>
        <taxon>Tracheophyta</taxon>
        <taxon>Spermatophyta</taxon>
        <taxon>Magnoliopsida</taxon>
        <taxon>eudicotyledons</taxon>
        <taxon>Gunneridae</taxon>
        <taxon>Pentapetalae</taxon>
        <taxon>Dilleniales</taxon>
        <taxon>Dilleniaceae</taxon>
        <taxon>Dillenia</taxon>
    </lineage>
</organism>
<sequence length="203" mass="22894">MASYSPMNPMSDRLRESKRKIRRKTESQNPNPSKTDRTDDVRERIVEPTRRWKTETEQQIYSAKLIEALNQVRRSTTGVKSVREAADRALAISAKGKTRWSRAILSSRLKTSRKHKKVTAVGNLRSKQKRVVTLPKKLPPLQKRARTLSRLVPGCRKLSFPNLLEEASDYISALEMQVRAMSALANILSGGTGVEPDVRLGSS</sequence>
<dbReference type="Pfam" id="PF26576">
    <property type="entry name" value="IBH1_N"/>
    <property type="match status" value="1"/>
</dbReference>
<dbReference type="PROSITE" id="PS50888">
    <property type="entry name" value="BHLH"/>
    <property type="match status" value="1"/>
</dbReference>
<keyword evidence="2" id="KW-0805">Transcription regulation</keyword>
<dbReference type="InterPro" id="IPR011598">
    <property type="entry name" value="bHLH_dom"/>
</dbReference>
<protein>
    <recommendedName>
        <fullName evidence="6">BHLH domain-containing protein</fullName>
    </recommendedName>
</protein>
<dbReference type="GO" id="GO:0046983">
    <property type="term" value="F:protein dimerization activity"/>
    <property type="evidence" value="ECO:0007669"/>
    <property type="project" value="InterPro"/>
</dbReference>
<evidence type="ECO:0000256" key="1">
    <source>
        <dbReference type="ARBA" id="ARBA00004123"/>
    </source>
</evidence>
<dbReference type="PANTHER" id="PTHR33124">
    <property type="entry name" value="TRANSCRIPTION FACTOR IBH1-LIKE 1"/>
    <property type="match status" value="1"/>
</dbReference>
<evidence type="ECO:0000256" key="4">
    <source>
        <dbReference type="ARBA" id="ARBA00023242"/>
    </source>
</evidence>
<keyword evidence="4" id="KW-0539">Nucleus</keyword>
<dbReference type="InterPro" id="IPR044549">
    <property type="entry name" value="bHLH_AtIBH1-like"/>
</dbReference>
<gene>
    <name evidence="7" type="ORF">RJ641_020798</name>
</gene>
<keyword evidence="3" id="KW-0804">Transcription</keyword>
<dbReference type="GO" id="GO:0006355">
    <property type="term" value="P:regulation of DNA-templated transcription"/>
    <property type="evidence" value="ECO:0007669"/>
    <property type="project" value="InterPro"/>
</dbReference>
<proteinExistence type="predicted"/>
<evidence type="ECO:0000256" key="5">
    <source>
        <dbReference type="SAM" id="MobiDB-lite"/>
    </source>
</evidence>